<dbReference type="Gene3D" id="3.90.550.10">
    <property type="entry name" value="Spore Coat Polysaccharide Biosynthesis Protein SpsA, Chain A"/>
    <property type="match status" value="1"/>
</dbReference>
<dbReference type="EMBL" id="CAUYUJ010020059">
    <property type="protein sequence ID" value="CAK0895566.1"/>
    <property type="molecule type" value="Genomic_DNA"/>
</dbReference>
<dbReference type="InterPro" id="IPR029044">
    <property type="entry name" value="Nucleotide-diphossugar_trans"/>
</dbReference>
<dbReference type="InterPro" id="IPR002495">
    <property type="entry name" value="Glyco_trans_8"/>
</dbReference>
<sequence>MAQMPYRLFRRRPPPAALPRDAGGVKAHLGRAQLLLRACGDAASEAGLRGRWDAARVKGLVAAAGPDDGVRRAAAAVEELLQAVVATRRADKLERLAAEEPAAGPKPIPRAIESGDAMGAPTGADAAGPVAAGGARAAPGRLARLRARRGFCACCKRPLHLSLAEAPAPKRARSGDRYAYVVALWGPSPEYLLGALALGWSLRRHGAAHDLVALHADDLPAGAVELLRRGGWAPHQVPHVEACGALFQEWTRNGRFAQVFTKIRVLGLVQYRKVLLLDADIIVNANIDDLFDLPAPAAMARGPRCGYAHGERIDGEFFFGGSQGDEWSWGQTGGINAGVMLLEPDEQTLAQCLLEITDPRHPEHVPGNGPEQDYLSRFWAGEWRHLDVSYNFQLHQMYFALSPLGLSSDRARFLDGTGPARIKAVHFSADPKPWARYLDPGYAGLADDAWLDEVRRKFKGYRAWVLQDPGGVQKGEQGQESRVSGAK</sequence>
<keyword evidence="3" id="KW-1185">Reference proteome</keyword>
<protein>
    <recommendedName>
        <fullName evidence="4">Hexosyltransferase</fullName>
    </recommendedName>
</protein>
<dbReference type="Proteomes" id="UP001189429">
    <property type="component" value="Unassembled WGS sequence"/>
</dbReference>
<reference evidence="2" key="1">
    <citation type="submission" date="2023-10" db="EMBL/GenBank/DDBJ databases">
        <authorList>
            <person name="Chen Y."/>
            <person name="Shah S."/>
            <person name="Dougan E. K."/>
            <person name="Thang M."/>
            <person name="Chan C."/>
        </authorList>
    </citation>
    <scope>NUCLEOTIDE SEQUENCE [LARGE SCALE GENOMIC DNA]</scope>
</reference>
<feature type="region of interest" description="Disordered" evidence="1">
    <location>
        <begin position="1"/>
        <end position="22"/>
    </location>
</feature>
<organism evidence="2 3">
    <name type="scientific">Prorocentrum cordatum</name>
    <dbReference type="NCBI Taxonomy" id="2364126"/>
    <lineage>
        <taxon>Eukaryota</taxon>
        <taxon>Sar</taxon>
        <taxon>Alveolata</taxon>
        <taxon>Dinophyceae</taxon>
        <taxon>Prorocentrales</taxon>
        <taxon>Prorocentraceae</taxon>
        <taxon>Prorocentrum</taxon>
    </lineage>
</organism>
<evidence type="ECO:0000313" key="3">
    <source>
        <dbReference type="Proteomes" id="UP001189429"/>
    </source>
</evidence>
<dbReference type="SUPFAM" id="SSF53448">
    <property type="entry name" value="Nucleotide-diphospho-sugar transferases"/>
    <property type="match status" value="1"/>
</dbReference>
<proteinExistence type="predicted"/>
<gene>
    <name evidence="2" type="ORF">PCOR1329_LOCUS74279</name>
</gene>
<comment type="caution">
    <text evidence="2">The sequence shown here is derived from an EMBL/GenBank/DDBJ whole genome shotgun (WGS) entry which is preliminary data.</text>
</comment>
<evidence type="ECO:0000313" key="2">
    <source>
        <dbReference type="EMBL" id="CAK0895566.1"/>
    </source>
</evidence>
<accession>A0ABN9XBQ7</accession>
<evidence type="ECO:0000256" key="1">
    <source>
        <dbReference type="SAM" id="MobiDB-lite"/>
    </source>
</evidence>
<dbReference type="InterPro" id="IPR050587">
    <property type="entry name" value="GNT1/Glycosyltrans_8"/>
</dbReference>
<name>A0ABN9XBQ7_9DINO</name>
<evidence type="ECO:0008006" key="4">
    <source>
        <dbReference type="Google" id="ProtNLM"/>
    </source>
</evidence>
<dbReference type="Pfam" id="PF01501">
    <property type="entry name" value="Glyco_transf_8"/>
    <property type="match status" value="1"/>
</dbReference>
<dbReference type="PANTHER" id="PTHR11183">
    <property type="entry name" value="GLYCOGENIN SUBFAMILY MEMBER"/>
    <property type="match status" value="1"/>
</dbReference>